<dbReference type="Proteomes" id="UP000294604">
    <property type="component" value="Unassembled WGS sequence"/>
</dbReference>
<evidence type="ECO:0000313" key="1">
    <source>
        <dbReference type="EMBL" id="TEA09234.1"/>
    </source>
</evidence>
<dbReference type="InterPro" id="IPR027417">
    <property type="entry name" value="P-loop_NTPase"/>
</dbReference>
<evidence type="ECO:0000313" key="2">
    <source>
        <dbReference type="Proteomes" id="UP000294604"/>
    </source>
</evidence>
<evidence type="ECO:0008006" key="3">
    <source>
        <dbReference type="Google" id="ProtNLM"/>
    </source>
</evidence>
<protein>
    <recommendedName>
        <fullName evidence="3">FtsK/SpoIIIE family protein</fullName>
    </recommendedName>
</protein>
<dbReference type="Gene3D" id="3.40.50.300">
    <property type="entry name" value="P-loop containing nucleotide triphosphate hydrolases"/>
    <property type="match status" value="1"/>
</dbReference>
<sequence length="427" mass="46415">MPNFFKHLLRQSPNSDQHAARQGGLPGELAAAVIGVFNQSAIVSDHAFSDDGRLLSFTVSYDTADAIHMAQQFRRRSAERVLNERLGPLQHAWDLPGHTLTSSTATAHPARLLLPQQAINPASGLGRHHQQGSSSLEMACGIDECGDPVLWNPHQQAHLDIVGHHLDGASSLLRTVITAATRSGACVVFADFSGGREFSAFDRWPNMHLLTADPYSGLRATTYVDNLLQQRYAQARSDAAAFAPTPPILLVIHRIDHYHSVIDRDILPTLHDVPTKNLARGTTQKIRRLGRVSGVHLVTTSERPVPGHHDDLNGYTIQVGNLNGADSALLWEDFEVGQTVPVDIPGRALANGPEGYFQFQIYDTPNPGAALTDIDRAVLAALRPTEVLHRPMRVKLPTTGIDSWHQIATAPIVPADDMDPGSVAAHI</sequence>
<dbReference type="AlphaFoldDB" id="A0A4V6QFI2"/>
<comment type="caution">
    <text evidence="1">The sequence shown here is derived from an EMBL/GenBank/DDBJ whole genome shotgun (WGS) entry which is preliminary data.</text>
</comment>
<reference evidence="1 2" key="1">
    <citation type="journal article" date="2019" name="Sci. Rep.">
        <title>Extended insight into the Mycobacterium chelonae-abscessus complex through whole genome sequencing of Mycobacterium salmoniphilum outbreak and Mycobacterium salmoniphilum-like strains.</title>
        <authorList>
            <person name="Behra P.R.K."/>
            <person name="Das S."/>
            <person name="Pettersson B.M.F."/>
            <person name="Shirreff L."/>
            <person name="DuCote T."/>
            <person name="Jacobsson K.G."/>
            <person name="Ennis D.G."/>
            <person name="Kirsebom L.A."/>
        </authorList>
    </citation>
    <scope>NUCLEOTIDE SEQUENCE [LARGE SCALE GENOMIC DNA]</scope>
    <source>
        <strain evidence="1 2">CCUG 60884</strain>
    </source>
</reference>
<dbReference type="EMBL" id="PECL01000002">
    <property type="protein sequence ID" value="TEA09234.1"/>
    <property type="molecule type" value="Genomic_DNA"/>
</dbReference>
<accession>A0A4V6QFI2</accession>
<proteinExistence type="predicted"/>
<organism evidence="1 2">
    <name type="scientific">Mycobacteroides salmoniphilum</name>
    <dbReference type="NCBI Taxonomy" id="404941"/>
    <lineage>
        <taxon>Bacteria</taxon>
        <taxon>Bacillati</taxon>
        <taxon>Actinomycetota</taxon>
        <taxon>Actinomycetes</taxon>
        <taxon>Mycobacteriales</taxon>
        <taxon>Mycobacteriaceae</taxon>
        <taxon>Mycobacteroides</taxon>
    </lineage>
</organism>
<gene>
    <name evidence="1" type="ORF">CCUG60884_00224</name>
</gene>
<name>A0A4V6QFI2_9MYCO</name>
<dbReference type="RefSeq" id="WP_134080931.1">
    <property type="nucleotide sequence ID" value="NZ_PECL01000002.1"/>
</dbReference>